<protein>
    <submittedName>
        <fullName evidence="1">Uncharacterized protein</fullName>
    </submittedName>
</protein>
<comment type="caution">
    <text evidence="1">The sequence shown here is derived from an EMBL/GenBank/DDBJ whole genome shotgun (WGS) entry which is preliminary data.</text>
</comment>
<organism evidence="1 2">
    <name type="scientific">Protopolystoma xenopodis</name>
    <dbReference type="NCBI Taxonomy" id="117903"/>
    <lineage>
        <taxon>Eukaryota</taxon>
        <taxon>Metazoa</taxon>
        <taxon>Spiralia</taxon>
        <taxon>Lophotrochozoa</taxon>
        <taxon>Platyhelminthes</taxon>
        <taxon>Monogenea</taxon>
        <taxon>Polyopisthocotylea</taxon>
        <taxon>Polystomatidea</taxon>
        <taxon>Polystomatidae</taxon>
        <taxon>Protopolystoma</taxon>
    </lineage>
</organism>
<dbReference type="EMBL" id="CAAALY010253118">
    <property type="protein sequence ID" value="VEL36764.1"/>
    <property type="molecule type" value="Genomic_DNA"/>
</dbReference>
<gene>
    <name evidence="1" type="ORF">PXEA_LOCUS30204</name>
</gene>
<dbReference type="AlphaFoldDB" id="A0A448XHL8"/>
<dbReference type="InterPro" id="IPR015816">
    <property type="entry name" value="Vitellinogen_b-sht_N"/>
</dbReference>
<reference evidence="1" key="1">
    <citation type="submission" date="2018-11" db="EMBL/GenBank/DDBJ databases">
        <authorList>
            <consortium name="Pathogen Informatics"/>
        </authorList>
    </citation>
    <scope>NUCLEOTIDE SEQUENCE</scope>
</reference>
<accession>A0A448XHL8</accession>
<evidence type="ECO:0000313" key="2">
    <source>
        <dbReference type="Proteomes" id="UP000784294"/>
    </source>
</evidence>
<dbReference type="OrthoDB" id="5865932at2759"/>
<dbReference type="Gene3D" id="2.30.230.10">
    <property type="entry name" value="Lipovitellin, beta-sheet shell regions, chain A"/>
    <property type="match status" value="1"/>
</dbReference>
<evidence type="ECO:0000313" key="1">
    <source>
        <dbReference type="EMBL" id="VEL36764.1"/>
    </source>
</evidence>
<sequence length="418" mass="46100">MGSPSGDPPSKVDVWERRYDPKVTLGGVTYISRRCTDRHICTAIGLECPSPNRPVGISALGKHWLLVHSSLDPNGDNYKDRLHTSGLVGRVLWPFYHIHMIFRVGCYLVALFSHACLASLVSDTDYDTASLDSTSLQYTVSIGLTNSTAPLLVVTADVHITTLDSDTTGRLPRQPTVLDRYRGQLMHIRFEPRPAGEPIHCLAVRGADGLVDRLFVEPSSRTDGAGVNLLKGLVSLVNFNAGFESGLEVDASGECQVFYALVAGGAADRTADGGISVDKEKLKCRQLSEHPDAVRHGLSTLMRIRDTQAHGVRLHFDAQSGRLDSVKSIEKRWFGWNLDPGEGASAEIAIVAEQTLSRKRHQQQEARVDLVKEIEATRKVEQGLPRLNLVIIWQTGQHGIGWLAVHVDWLRPCRQKTR</sequence>
<dbReference type="Proteomes" id="UP000784294">
    <property type="component" value="Unassembled WGS sequence"/>
</dbReference>
<keyword evidence="2" id="KW-1185">Reference proteome</keyword>
<proteinExistence type="predicted"/>
<name>A0A448XHL8_9PLAT</name>
<dbReference type="GO" id="GO:0005319">
    <property type="term" value="F:lipid transporter activity"/>
    <property type="evidence" value="ECO:0007669"/>
    <property type="project" value="InterPro"/>
</dbReference>